<gene>
    <name evidence="5" type="ORF">BCR43DRAFT_489360</name>
</gene>
<dbReference type="OrthoDB" id="1741717at2759"/>
<keyword evidence="6" id="KW-1185">Reference proteome</keyword>
<dbReference type="GO" id="GO:0000785">
    <property type="term" value="C:chromatin"/>
    <property type="evidence" value="ECO:0007669"/>
    <property type="project" value="UniProtKB-ARBA"/>
</dbReference>
<feature type="compositionally biased region" description="Polar residues" evidence="3">
    <location>
        <begin position="229"/>
        <end position="238"/>
    </location>
</feature>
<dbReference type="EMBL" id="MCGN01000004">
    <property type="protein sequence ID" value="ORY97176.1"/>
    <property type="molecule type" value="Genomic_DNA"/>
</dbReference>
<dbReference type="AlphaFoldDB" id="A0A1X2HFE0"/>
<evidence type="ECO:0000256" key="3">
    <source>
        <dbReference type="SAM" id="MobiDB-lite"/>
    </source>
</evidence>
<protein>
    <submittedName>
        <fullName evidence="5">Yeats family-domain-containing protein</fullName>
    </submittedName>
</protein>
<dbReference type="InParanoid" id="A0A1X2HFE0"/>
<proteinExistence type="predicted"/>
<feature type="compositionally biased region" description="Basic and acidic residues" evidence="3">
    <location>
        <begin position="343"/>
        <end position="353"/>
    </location>
</feature>
<feature type="domain" description="YEATS" evidence="4">
    <location>
        <begin position="1"/>
        <end position="135"/>
    </location>
</feature>
<keyword evidence="1 2" id="KW-0539">Nucleus</keyword>
<sequence>MDITQDIRISCESSIVKGEKSPEGHQIRRWRISITAVHNGNEQRTLLSRLLDHVEYILHPTFKNPRRVVKEEPYILEEKGWGEFDMRIVLYFIDGLANTEVVLFDLHFMIPTYSLVHTIHFAQPGPELISILDRYGSSSTLKAYHHRNESGDSSKDNAHLNNHSQAIAGTSAVDISRPSPSSTATTETPVSPSSSTPSPHHFENHTPILPPSSLRIQSPKANVPRPFDNRNNAISPSIGSDDDTMRIRNYYQTEYTPSKRRRKSASHDSQDQDDDGDEEGKVDEESFPVGEGRSHSKDEFDDPDNHELLEDDREHLELDHRYSGAYSGSKSSATKSDSYQNGKEGKSNGFIRKEERKVNDTVFSESDLEHLDPIHGQDFNPELRVLWGIPENVNMLQLVRMLLKMNPEQQLQFNALLQECQDDNTSINQTDNDFSIDLYSLGPESLSLLWDFAQKSDLSGDSKVNNDITLSDRTEDTP</sequence>
<feature type="compositionally biased region" description="Low complexity" evidence="3">
    <location>
        <begin position="176"/>
        <end position="199"/>
    </location>
</feature>
<dbReference type="InterPro" id="IPR005033">
    <property type="entry name" value="YEATS"/>
</dbReference>
<evidence type="ECO:0000259" key="4">
    <source>
        <dbReference type="PROSITE" id="PS51037"/>
    </source>
</evidence>
<dbReference type="CDD" id="cd16905">
    <property type="entry name" value="YEATS_Taf14_like"/>
    <property type="match status" value="1"/>
</dbReference>
<evidence type="ECO:0000256" key="1">
    <source>
        <dbReference type="ARBA" id="ARBA00023242"/>
    </source>
</evidence>
<dbReference type="Gene3D" id="2.60.40.1970">
    <property type="entry name" value="YEATS domain"/>
    <property type="match status" value="1"/>
</dbReference>
<comment type="caution">
    <text evidence="5">The sequence shown here is derived from an EMBL/GenBank/DDBJ whole genome shotgun (WGS) entry which is preliminary data.</text>
</comment>
<dbReference type="GO" id="GO:0005634">
    <property type="term" value="C:nucleus"/>
    <property type="evidence" value="ECO:0007669"/>
    <property type="project" value="UniProtKB-SubCell"/>
</dbReference>
<reference evidence="5 6" key="1">
    <citation type="submission" date="2016-07" db="EMBL/GenBank/DDBJ databases">
        <title>Pervasive Adenine N6-methylation of Active Genes in Fungi.</title>
        <authorList>
            <consortium name="DOE Joint Genome Institute"/>
            <person name="Mondo S.J."/>
            <person name="Dannebaum R.O."/>
            <person name="Kuo R.C."/>
            <person name="Labutti K."/>
            <person name="Haridas S."/>
            <person name="Kuo A."/>
            <person name="Salamov A."/>
            <person name="Ahrendt S.R."/>
            <person name="Lipzen A."/>
            <person name="Sullivan W."/>
            <person name="Andreopoulos W.B."/>
            <person name="Clum A."/>
            <person name="Lindquist E."/>
            <person name="Daum C."/>
            <person name="Ramamoorthy G.K."/>
            <person name="Gryganskyi A."/>
            <person name="Culley D."/>
            <person name="Magnuson J.K."/>
            <person name="James T.Y."/>
            <person name="O'Malley M.A."/>
            <person name="Stajich J.E."/>
            <person name="Spatafora J.W."/>
            <person name="Visel A."/>
            <person name="Grigoriev I.V."/>
        </authorList>
    </citation>
    <scope>NUCLEOTIDE SEQUENCE [LARGE SCALE GENOMIC DNA]</scope>
    <source>
        <strain evidence="5 6">NRRL 2496</strain>
    </source>
</reference>
<name>A0A1X2HFE0_SYNRA</name>
<evidence type="ECO:0000313" key="6">
    <source>
        <dbReference type="Proteomes" id="UP000242180"/>
    </source>
</evidence>
<dbReference type="Pfam" id="PF03366">
    <property type="entry name" value="YEATS"/>
    <property type="match status" value="1"/>
</dbReference>
<feature type="region of interest" description="Disordered" evidence="3">
    <location>
        <begin position="169"/>
        <end position="306"/>
    </location>
</feature>
<feature type="compositionally biased region" description="Low complexity" evidence="3">
    <location>
        <begin position="323"/>
        <end position="338"/>
    </location>
</feature>
<dbReference type="GO" id="GO:0006355">
    <property type="term" value="P:regulation of DNA-templated transcription"/>
    <property type="evidence" value="ECO:0007669"/>
    <property type="project" value="InterPro"/>
</dbReference>
<dbReference type="OMA" id="HTYKIAD"/>
<evidence type="ECO:0000256" key="2">
    <source>
        <dbReference type="PROSITE-ProRule" id="PRU00376"/>
    </source>
</evidence>
<dbReference type="Proteomes" id="UP000242180">
    <property type="component" value="Unassembled WGS sequence"/>
</dbReference>
<comment type="subcellular location">
    <subcellularLocation>
        <location evidence="2">Nucleus</location>
    </subcellularLocation>
</comment>
<feature type="compositionally biased region" description="Acidic residues" evidence="3">
    <location>
        <begin position="271"/>
        <end position="286"/>
    </location>
</feature>
<dbReference type="InterPro" id="IPR055129">
    <property type="entry name" value="YEATS_dom"/>
</dbReference>
<evidence type="ECO:0000313" key="5">
    <source>
        <dbReference type="EMBL" id="ORY97176.1"/>
    </source>
</evidence>
<feature type="compositionally biased region" description="Basic and acidic residues" evidence="3">
    <location>
        <begin position="292"/>
        <end position="306"/>
    </location>
</feature>
<organism evidence="5 6">
    <name type="scientific">Syncephalastrum racemosum</name>
    <name type="common">Filamentous fungus</name>
    <dbReference type="NCBI Taxonomy" id="13706"/>
    <lineage>
        <taxon>Eukaryota</taxon>
        <taxon>Fungi</taxon>
        <taxon>Fungi incertae sedis</taxon>
        <taxon>Mucoromycota</taxon>
        <taxon>Mucoromycotina</taxon>
        <taxon>Mucoromycetes</taxon>
        <taxon>Mucorales</taxon>
        <taxon>Syncephalastraceae</taxon>
        <taxon>Syncephalastrum</taxon>
    </lineage>
</organism>
<dbReference type="PANTHER" id="PTHR23195">
    <property type="entry name" value="YEATS DOMAIN"/>
    <property type="match status" value="1"/>
</dbReference>
<dbReference type="InterPro" id="IPR038704">
    <property type="entry name" value="YEAST_sf"/>
</dbReference>
<dbReference type="STRING" id="13706.A0A1X2HFE0"/>
<accession>A0A1X2HFE0</accession>
<dbReference type="PROSITE" id="PS51037">
    <property type="entry name" value="YEATS"/>
    <property type="match status" value="1"/>
</dbReference>
<feature type="region of interest" description="Disordered" evidence="3">
    <location>
        <begin position="323"/>
        <end position="353"/>
    </location>
</feature>